<dbReference type="AlphaFoldDB" id="A0A3D9RQQ3"/>
<sequence>MKKLAIFLIFMVLGTEGLVAQEKKQHKNQLQEQVQPEGQPELQLQDQELYQFQDGTLVIALENGTTIEILMDQIQTKDQLKDQIKLQLQDGSCMDGTIDMLVDKIQLKTQAKLQEGSCLDSESILQQFLNLFGI</sequence>
<reference evidence="1 2" key="1">
    <citation type="submission" date="2018-08" db="EMBL/GenBank/DDBJ databases">
        <title>Genomic Encyclopedia of Type Strains, Phase III (KMG-III): the genomes of soil and plant-associated and newly described type strains.</title>
        <authorList>
            <person name="Whitman W."/>
        </authorList>
    </citation>
    <scope>NUCLEOTIDE SEQUENCE [LARGE SCALE GENOMIC DNA]</scope>
    <source>
        <strain evidence="1 2">325-5</strain>
    </source>
</reference>
<protein>
    <submittedName>
        <fullName evidence="1">Uncharacterized protein</fullName>
    </submittedName>
</protein>
<organism evidence="1 2">
    <name type="scientific">Lutibacter oceani</name>
    <dbReference type="NCBI Taxonomy" id="1853311"/>
    <lineage>
        <taxon>Bacteria</taxon>
        <taxon>Pseudomonadati</taxon>
        <taxon>Bacteroidota</taxon>
        <taxon>Flavobacteriia</taxon>
        <taxon>Flavobacteriales</taxon>
        <taxon>Flavobacteriaceae</taxon>
        <taxon>Lutibacter</taxon>
    </lineage>
</organism>
<keyword evidence="2" id="KW-1185">Reference proteome</keyword>
<proteinExistence type="predicted"/>
<name>A0A3D9RQQ3_9FLAO</name>
<gene>
    <name evidence="1" type="ORF">BX611_1335</name>
</gene>
<comment type="caution">
    <text evidence="1">The sequence shown here is derived from an EMBL/GenBank/DDBJ whole genome shotgun (WGS) entry which is preliminary data.</text>
</comment>
<dbReference type="EMBL" id="QTTQ01000010">
    <property type="protein sequence ID" value="REE81798.1"/>
    <property type="molecule type" value="Genomic_DNA"/>
</dbReference>
<evidence type="ECO:0000313" key="2">
    <source>
        <dbReference type="Proteomes" id="UP000256429"/>
    </source>
</evidence>
<accession>A0A3D9RQQ3</accession>
<dbReference type="RefSeq" id="WP_115879393.1">
    <property type="nucleotide sequence ID" value="NZ_QTTQ01000010.1"/>
</dbReference>
<evidence type="ECO:0000313" key="1">
    <source>
        <dbReference type="EMBL" id="REE81798.1"/>
    </source>
</evidence>
<dbReference type="Proteomes" id="UP000256429">
    <property type="component" value="Unassembled WGS sequence"/>
</dbReference>